<evidence type="ECO:0000313" key="2">
    <source>
        <dbReference type="Proteomes" id="UP001060170"/>
    </source>
</evidence>
<dbReference type="EMBL" id="CM045867">
    <property type="protein sequence ID" value="KAI7959215.1"/>
    <property type="molecule type" value="Genomic_DNA"/>
</dbReference>
<protein>
    <submittedName>
        <fullName evidence="1">Uncharacterized protein</fullName>
    </submittedName>
</protein>
<proteinExistence type="predicted"/>
<dbReference type="Proteomes" id="UP001060170">
    <property type="component" value="Chromosome 3"/>
</dbReference>
<accession>A0ACC0ERH7</accession>
<name>A0ACC0ERH7_9BASI</name>
<organism evidence="1 2">
    <name type="scientific">Puccinia striiformis f. sp. tritici</name>
    <dbReference type="NCBI Taxonomy" id="168172"/>
    <lineage>
        <taxon>Eukaryota</taxon>
        <taxon>Fungi</taxon>
        <taxon>Dikarya</taxon>
        <taxon>Basidiomycota</taxon>
        <taxon>Pucciniomycotina</taxon>
        <taxon>Pucciniomycetes</taxon>
        <taxon>Pucciniales</taxon>
        <taxon>Pucciniaceae</taxon>
        <taxon>Puccinia</taxon>
    </lineage>
</organism>
<reference evidence="2" key="1">
    <citation type="journal article" date="2018" name="BMC Genomics">
        <title>Genomic insights into host adaptation between the wheat stripe rust pathogen (Puccinia striiformis f. sp. tritici) and the barley stripe rust pathogen (Puccinia striiformis f. sp. hordei).</title>
        <authorList>
            <person name="Xia C."/>
            <person name="Wang M."/>
            <person name="Yin C."/>
            <person name="Cornejo O.E."/>
            <person name="Hulbert S.H."/>
            <person name="Chen X."/>
        </authorList>
    </citation>
    <scope>NUCLEOTIDE SEQUENCE [LARGE SCALE GENOMIC DNA]</scope>
    <source>
        <strain evidence="2">93-210</strain>
    </source>
</reference>
<reference evidence="1 2" key="3">
    <citation type="journal article" date="2022" name="Microbiol. Spectr.">
        <title>Folding features and dynamics of 3D genome architecture in plant fungal pathogens.</title>
        <authorList>
            <person name="Xia C."/>
        </authorList>
    </citation>
    <scope>NUCLEOTIDE SEQUENCE [LARGE SCALE GENOMIC DNA]</scope>
    <source>
        <strain evidence="1 2">93-210</strain>
    </source>
</reference>
<evidence type="ECO:0000313" key="1">
    <source>
        <dbReference type="EMBL" id="KAI7959215.1"/>
    </source>
</evidence>
<keyword evidence="2" id="KW-1185">Reference proteome</keyword>
<sequence>MSTSFKIIIAVVGLLFVQGTTASPHVERATTPAKVCRCFDKSLALTLIHKYFLQQLFEIGFADPHSSQTLRLQPLPIQLAARFVKSLLLDWRPESNFSSACLTIVHLFPLYSCLYETSTSFFHAKSKLVVTATL</sequence>
<reference evidence="2" key="2">
    <citation type="journal article" date="2018" name="Mol. Plant Microbe Interact.">
        <title>Genome sequence resources for the wheat stripe rust pathogen (Puccinia striiformis f. sp. tritici) and the barley stripe rust pathogen (Puccinia striiformis f. sp. hordei).</title>
        <authorList>
            <person name="Xia C."/>
            <person name="Wang M."/>
            <person name="Yin C."/>
            <person name="Cornejo O.E."/>
            <person name="Hulbert S.H."/>
            <person name="Chen X."/>
        </authorList>
    </citation>
    <scope>NUCLEOTIDE SEQUENCE [LARGE SCALE GENOMIC DNA]</scope>
    <source>
        <strain evidence="2">93-210</strain>
    </source>
</reference>
<gene>
    <name evidence="1" type="ORF">MJO28_003006</name>
</gene>
<comment type="caution">
    <text evidence="1">The sequence shown here is derived from an EMBL/GenBank/DDBJ whole genome shotgun (WGS) entry which is preliminary data.</text>
</comment>